<evidence type="ECO:0000256" key="7">
    <source>
        <dbReference type="ARBA" id="ARBA00023136"/>
    </source>
</evidence>
<keyword evidence="7 9" id="KW-0472">Membrane</keyword>
<dbReference type="GO" id="GO:0005509">
    <property type="term" value="F:calcium ion binding"/>
    <property type="evidence" value="ECO:0007669"/>
    <property type="project" value="InterPro"/>
</dbReference>
<dbReference type="GO" id="GO:0046930">
    <property type="term" value="C:pore complex"/>
    <property type="evidence" value="ECO:0007669"/>
    <property type="project" value="UniProtKB-KW"/>
</dbReference>
<evidence type="ECO:0000256" key="2">
    <source>
        <dbReference type="ARBA" id="ARBA00022448"/>
    </source>
</evidence>
<dbReference type="OrthoDB" id="9805832at2"/>
<protein>
    <submittedName>
        <fullName evidence="13">OmpA/MotB domain-containing protein</fullName>
    </submittedName>
</protein>
<dbReference type="CDD" id="cd07185">
    <property type="entry name" value="OmpA_C-like"/>
    <property type="match status" value="1"/>
</dbReference>
<dbReference type="RefSeq" id="WP_083558884.1">
    <property type="nucleotide sequence ID" value="NZ_AQQV01000001.1"/>
</dbReference>
<dbReference type="InterPro" id="IPR036737">
    <property type="entry name" value="OmpA-like_sf"/>
</dbReference>
<dbReference type="InterPro" id="IPR006664">
    <property type="entry name" value="OMP_bac"/>
</dbReference>
<reference evidence="13 14" key="1">
    <citation type="submission" date="2013-04" db="EMBL/GenBank/DDBJ databases">
        <title>Oceanococcus atlanticus 22II-S10r2 Genome Sequencing.</title>
        <authorList>
            <person name="Lai Q."/>
            <person name="Li G."/>
            <person name="Shao Z."/>
        </authorList>
    </citation>
    <scope>NUCLEOTIDE SEQUENCE [LARGE SCALE GENOMIC DNA]</scope>
    <source>
        <strain evidence="13 14">22II-S10r2</strain>
    </source>
</reference>
<dbReference type="InterPro" id="IPR006665">
    <property type="entry name" value="OmpA-like"/>
</dbReference>
<evidence type="ECO:0000256" key="8">
    <source>
        <dbReference type="ARBA" id="ARBA00023237"/>
    </source>
</evidence>
<dbReference type="Proteomes" id="UP000192342">
    <property type="component" value="Unassembled WGS sequence"/>
</dbReference>
<keyword evidence="8" id="KW-0998">Cell outer membrane</keyword>
<feature type="region of interest" description="Disordered" evidence="10">
    <location>
        <begin position="346"/>
        <end position="365"/>
    </location>
</feature>
<sequence length="382" mass="40466">MKAINLVSAGLALAMGLPTIAAAENLAPFERGLYVAPMASYVEPDSDRTLDDGLGGTLALGYRVNPGLAIELYGAFSELDAVDGDGTSSTLSGGGIAALVFVPQLGGLHLPLAIGYLNSDHQGSAGEEYKGLSFEAGLGYLLPISFGRYRFGLRADARFRHHNGQDGQRLDEEASGIQDILYNLGLQLPFGLQPPPPPPPAPEPVVVAPADSDSDGVLDRDDQCPGTTYGSRVDERGCAPPPPPPPCPQTLENVDEVELRGCAAGDVIALRGVNFDTDKAELTETSEALLSEVAQQLREHPSMQIEVAGHTDNQGRASYNLDLSERRAQTVRSYLIERGVESSRLSTRGFGETSPMTSNDDAAGRALNRRVELRILDADSAG</sequence>
<dbReference type="InterPro" id="IPR028974">
    <property type="entry name" value="TSP_type-3_rpt"/>
</dbReference>
<dbReference type="Gene3D" id="3.30.1330.60">
    <property type="entry name" value="OmpA-like domain"/>
    <property type="match status" value="1"/>
</dbReference>
<evidence type="ECO:0000256" key="6">
    <source>
        <dbReference type="ARBA" id="ARBA00023114"/>
    </source>
</evidence>
<dbReference type="AlphaFoldDB" id="A0A1Y1SFR5"/>
<feature type="signal peptide" evidence="11">
    <location>
        <begin position="1"/>
        <end position="23"/>
    </location>
</feature>
<evidence type="ECO:0000256" key="4">
    <source>
        <dbReference type="ARBA" id="ARBA00022692"/>
    </source>
</evidence>
<evidence type="ECO:0000313" key="14">
    <source>
        <dbReference type="Proteomes" id="UP000192342"/>
    </source>
</evidence>
<feature type="domain" description="OmpA-like" evidence="12">
    <location>
        <begin position="262"/>
        <end position="379"/>
    </location>
</feature>
<keyword evidence="11" id="KW-0732">Signal</keyword>
<comment type="caution">
    <text evidence="13">The sequence shown here is derived from an EMBL/GenBank/DDBJ whole genome shotgun (WGS) entry which is preliminary data.</text>
</comment>
<gene>
    <name evidence="13" type="ORF">ATO7_00055</name>
</gene>
<dbReference type="PROSITE" id="PS51123">
    <property type="entry name" value="OMPA_2"/>
    <property type="match status" value="1"/>
</dbReference>
<dbReference type="GO" id="GO:0006811">
    <property type="term" value="P:monoatomic ion transport"/>
    <property type="evidence" value="ECO:0007669"/>
    <property type="project" value="UniProtKB-KW"/>
</dbReference>
<evidence type="ECO:0000313" key="13">
    <source>
        <dbReference type="EMBL" id="ORE88220.1"/>
    </source>
</evidence>
<dbReference type="GO" id="GO:0009279">
    <property type="term" value="C:cell outer membrane"/>
    <property type="evidence" value="ECO:0007669"/>
    <property type="project" value="UniProtKB-SubCell"/>
</dbReference>
<name>A0A1Y1SFR5_9GAMM</name>
<proteinExistence type="predicted"/>
<dbReference type="PANTHER" id="PTHR30329">
    <property type="entry name" value="STATOR ELEMENT OF FLAGELLAR MOTOR COMPLEX"/>
    <property type="match status" value="1"/>
</dbReference>
<accession>A0A1Y1SFR5</accession>
<keyword evidence="4" id="KW-0812">Transmembrane</keyword>
<feature type="region of interest" description="Disordered" evidence="10">
    <location>
        <begin position="211"/>
        <end position="243"/>
    </location>
</feature>
<evidence type="ECO:0000256" key="11">
    <source>
        <dbReference type="SAM" id="SignalP"/>
    </source>
</evidence>
<evidence type="ECO:0000256" key="1">
    <source>
        <dbReference type="ARBA" id="ARBA00004571"/>
    </source>
</evidence>
<keyword evidence="14" id="KW-1185">Reference proteome</keyword>
<evidence type="ECO:0000259" key="12">
    <source>
        <dbReference type="PROSITE" id="PS51123"/>
    </source>
</evidence>
<evidence type="ECO:0000256" key="9">
    <source>
        <dbReference type="PROSITE-ProRule" id="PRU00473"/>
    </source>
</evidence>
<keyword evidence="3" id="KW-1134">Transmembrane beta strand</keyword>
<dbReference type="Pfam" id="PF00691">
    <property type="entry name" value="OmpA"/>
    <property type="match status" value="1"/>
</dbReference>
<dbReference type="STRING" id="1317117.ATO7_00055"/>
<dbReference type="GO" id="GO:0015288">
    <property type="term" value="F:porin activity"/>
    <property type="evidence" value="ECO:0007669"/>
    <property type="project" value="UniProtKB-KW"/>
</dbReference>
<feature type="chain" id="PRO_5013322209" evidence="11">
    <location>
        <begin position="24"/>
        <end position="382"/>
    </location>
</feature>
<evidence type="ECO:0000256" key="10">
    <source>
        <dbReference type="SAM" id="MobiDB-lite"/>
    </source>
</evidence>
<dbReference type="PRINTS" id="PR01021">
    <property type="entry name" value="OMPADOMAIN"/>
</dbReference>
<dbReference type="Gene3D" id="2.40.160.20">
    <property type="match status" value="1"/>
</dbReference>
<dbReference type="PANTHER" id="PTHR30329:SF21">
    <property type="entry name" value="LIPOPROTEIN YIAD-RELATED"/>
    <property type="match status" value="1"/>
</dbReference>
<dbReference type="InterPro" id="IPR050330">
    <property type="entry name" value="Bact_OuterMem_StrucFunc"/>
</dbReference>
<keyword evidence="2" id="KW-0813">Transport</keyword>
<dbReference type="SUPFAM" id="SSF103088">
    <property type="entry name" value="OmpA-like"/>
    <property type="match status" value="1"/>
</dbReference>
<comment type="subcellular location">
    <subcellularLocation>
        <location evidence="1">Cell outer membrane</location>
        <topology evidence="1">Multi-pass membrane protein</topology>
    </subcellularLocation>
</comment>
<organism evidence="13 14">
    <name type="scientific">Oceanococcus atlanticus</name>
    <dbReference type="NCBI Taxonomy" id="1317117"/>
    <lineage>
        <taxon>Bacteria</taxon>
        <taxon>Pseudomonadati</taxon>
        <taxon>Pseudomonadota</taxon>
        <taxon>Gammaproteobacteria</taxon>
        <taxon>Chromatiales</taxon>
        <taxon>Oceanococcaceae</taxon>
        <taxon>Oceanococcus</taxon>
    </lineage>
</organism>
<evidence type="ECO:0000256" key="5">
    <source>
        <dbReference type="ARBA" id="ARBA00023065"/>
    </source>
</evidence>
<dbReference type="EMBL" id="AQQV01000001">
    <property type="protein sequence ID" value="ORE88220.1"/>
    <property type="molecule type" value="Genomic_DNA"/>
</dbReference>
<dbReference type="SUPFAM" id="SSF103647">
    <property type="entry name" value="TSP type-3 repeat"/>
    <property type="match status" value="1"/>
</dbReference>
<keyword evidence="6" id="KW-0626">Porin</keyword>
<keyword evidence="5" id="KW-0406">Ion transport</keyword>
<evidence type="ECO:0000256" key="3">
    <source>
        <dbReference type="ARBA" id="ARBA00022452"/>
    </source>
</evidence>
<dbReference type="InterPro" id="IPR011250">
    <property type="entry name" value="OMP/PagP_B-barrel"/>
</dbReference>
<dbReference type="SUPFAM" id="SSF56925">
    <property type="entry name" value="OMPA-like"/>
    <property type="match status" value="1"/>
</dbReference>